<dbReference type="GO" id="GO:0004476">
    <property type="term" value="F:mannose-6-phosphate isomerase activity"/>
    <property type="evidence" value="ECO:0007669"/>
    <property type="project" value="InterPro"/>
</dbReference>
<dbReference type="PRINTS" id="PR00714">
    <property type="entry name" value="MAN6PISMRASE"/>
</dbReference>
<dbReference type="AlphaFoldDB" id="A0A9P6VIQ0"/>
<dbReference type="InterPro" id="IPR014710">
    <property type="entry name" value="RmlC-like_jellyroll"/>
</dbReference>
<dbReference type="Gene3D" id="1.10.441.10">
    <property type="entry name" value="Phosphomannose Isomerase, domain 2"/>
    <property type="match status" value="1"/>
</dbReference>
<proteinExistence type="predicted"/>
<dbReference type="Gene3D" id="2.60.120.10">
    <property type="entry name" value="Jelly Rolls"/>
    <property type="match status" value="1"/>
</dbReference>
<dbReference type="Proteomes" id="UP000785200">
    <property type="component" value="Unassembled WGS sequence"/>
</dbReference>
<accession>A0A9P6VIQ0</accession>
<dbReference type="Pfam" id="PF20511">
    <property type="entry name" value="PMI_typeI_cat"/>
    <property type="match status" value="1"/>
</dbReference>
<feature type="domain" description="Phosphomannose isomerase type I catalytic" evidence="1">
    <location>
        <begin position="4"/>
        <end position="118"/>
    </location>
</feature>
<evidence type="ECO:0000313" key="3">
    <source>
        <dbReference type="Proteomes" id="UP000785200"/>
    </source>
</evidence>
<dbReference type="SUPFAM" id="SSF51182">
    <property type="entry name" value="RmlC-like cupins"/>
    <property type="match status" value="1"/>
</dbReference>
<evidence type="ECO:0000313" key="2">
    <source>
        <dbReference type="EMBL" id="KAG0648846.1"/>
    </source>
</evidence>
<keyword evidence="3" id="KW-1185">Reference proteome</keyword>
<dbReference type="InterPro" id="IPR046457">
    <property type="entry name" value="PMI_typeI_cat"/>
</dbReference>
<sequence>MAPNSFTLHKDTPYAELWMGTHKCVPACDLRTGQVLSELISYSQDPNGVQPGNLMEGNLPFILKVLSIGKALCIQAHPDKSLAEELHAKNSHIYPDNNHKPEMVIALSAFEAFCGFRPADEILYLFKTIPPLTHLLNRLSFNLQSAFEFPGYTE</sequence>
<comment type="caution">
    <text evidence="2">The sequence shown here is derived from an EMBL/GenBank/DDBJ whole genome shotgun (WGS) entry which is preliminary data.</text>
</comment>
<dbReference type="GO" id="GO:0005829">
    <property type="term" value="C:cytosol"/>
    <property type="evidence" value="ECO:0007669"/>
    <property type="project" value="TreeGrafter"/>
</dbReference>
<reference evidence="2" key="1">
    <citation type="submission" date="2019-07" db="EMBL/GenBank/DDBJ databases">
        <title>Hyphodiscus hymeniophilus genome sequencing and assembly.</title>
        <authorList>
            <person name="Kramer G."/>
            <person name="Nodwell J."/>
        </authorList>
    </citation>
    <scope>NUCLEOTIDE SEQUENCE</scope>
    <source>
        <strain evidence="2">ATCC 34498</strain>
    </source>
</reference>
<dbReference type="PANTHER" id="PTHR10309:SF0">
    <property type="entry name" value="MANNOSE-6-PHOSPHATE ISOMERASE"/>
    <property type="match status" value="1"/>
</dbReference>
<dbReference type="InterPro" id="IPR016305">
    <property type="entry name" value="Mannose-6-P_Isomerase"/>
</dbReference>
<organism evidence="2 3">
    <name type="scientific">Hyphodiscus hymeniophilus</name>
    <dbReference type="NCBI Taxonomy" id="353542"/>
    <lineage>
        <taxon>Eukaryota</taxon>
        <taxon>Fungi</taxon>
        <taxon>Dikarya</taxon>
        <taxon>Ascomycota</taxon>
        <taxon>Pezizomycotina</taxon>
        <taxon>Leotiomycetes</taxon>
        <taxon>Helotiales</taxon>
        <taxon>Hyphodiscaceae</taxon>
        <taxon>Hyphodiscus</taxon>
    </lineage>
</organism>
<keyword evidence="2" id="KW-0413">Isomerase</keyword>
<dbReference type="InterPro" id="IPR018050">
    <property type="entry name" value="Pmannose_isomerase-type1_CS"/>
</dbReference>
<dbReference type="EMBL" id="VNKQ01000009">
    <property type="protein sequence ID" value="KAG0648846.1"/>
    <property type="molecule type" value="Genomic_DNA"/>
</dbReference>
<name>A0A9P6VIQ0_9HELO</name>
<dbReference type="GO" id="GO:0009298">
    <property type="term" value="P:GDP-mannose biosynthetic process"/>
    <property type="evidence" value="ECO:0007669"/>
    <property type="project" value="InterPro"/>
</dbReference>
<dbReference type="InterPro" id="IPR011051">
    <property type="entry name" value="RmlC_Cupin_sf"/>
</dbReference>
<protein>
    <submittedName>
        <fullName evidence="2">Phosphomannose isomerase</fullName>
    </submittedName>
</protein>
<evidence type="ECO:0000259" key="1">
    <source>
        <dbReference type="Pfam" id="PF20511"/>
    </source>
</evidence>
<dbReference type="OrthoDB" id="6605218at2759"/>
<dbReference type="PANTHER" id="PTHR10309">
    <property type="entry name" value="MANNOSE-6-PHOSPHATE ISOMERASE"/>
    <property type="match status" value="1"/>
</dbReference>
<dbReference type="PROSITE" id="PS00965">
    <property type="entry name" value="PMI_I_1"/>
    <property type="match status" value="1"/>
</dbReference>
<gene>
    <name evidence="2" type="ORF">D0Z07_5094</name>
</gene>
<dbReference type="GO" id="GO:0008270">
    <property type="term" value="F:zinc ion binding"/>
    <property type="evidence" value="ECO:0007669"/>
    <property type="project" value="InterPro"/>
</dbReference>